<feature type="compositionally biased region" description="Low complexity" evidence="8">
    <location>
        <begin position="573"/>
        <end position="583"/>
    </location>
</feature>
<evidence type="ECO:0000256" key="7">
    <source>
        <dbReference type="SAM" id="Coils"/>
    </source>
</evidence>
<dbReference type="EMBL" id="AWWV01012424">
    <property type="protein sequence ID" value="OMO67343.1"/>
    <property type="molecule type" value="Genomic_DNA"/>
</dbReference>
<evidence type="ECO:0000256" key="5">
    <source>
        <dbReference type="ARBA" id="ARBA00022691"/>
    </source>
</evidence>
<feature type="compositionally biased region" description="Basic and acidic residues" evidence="8">
    <location>
        <begin position="859"/>
        <end position="869"/>
    </location>
</feature>
<dbReference type="SUPFAM" id="SSF53335">
    <property type="entry name" value="S-adenosyl-L-methionine-dependent methyltransferases"/>
    <property type="match status" value="2"/>
</dbReference>
<dbReference type="GO" id="GO:0032259">
    <property type="term" value="P:methylation"/>
    <property type="evidence" value="ECO:0007669"/>
    <property type="project" value="UniProtKB-KW"/>
</dbReference>
<dbReference type="InterPro" id="IPR005061">
    <property type="entry name" value="Ist1"/>
</dbReference>
<comment type="similarity">
    <text evidence="2">Belongs to the IST1 family.</text>
</comment>
<feature type="coiled-coil region" evidence="7">
    <location>
        <begin position="19"/>
        <end position="53"/>
    </location>
</feature>
<feature type="region of interest" description="Disordered" evidence="8">
    <location>
        <begin position="347"/>
        <end position="407"/>
    </location>
</feature>
<feature type="region of interest" description="Disordered" evidence="8">
    <location>
        <begin position="434"/>
        <end position="524"/>
    </location>
</feature>
<dbReference type="CDD" id="cd02440">
    <property type="entry name" value="AdoMet_MTases"/>
    <property type="match status" value="1"/>
</dbReference>
<dbReference type="OrthoDB" id="29853at2759"/>
<evidence type="ECO:0000313" key="9">
    <source>
        <dbReference type="EMBL" id="OMO67343.1"/>
    </source>
</evidence>
<feature type="compositionally biased region" description="Polar residues" evidence="8">
    <location>
        <begin position="1074"/>
        <end position="1089"/>
    </location>
</feature>
<dbReference type="PANTHER" id="PTHR10509">
    <property type="entry name" value="O-METHYLTRANSFERASE-RELATED"/>
    <property type="match status" value="1"/>
</dbReference>
<protein>
    <submittedName>
        <fullName evidence="9">O-methyltransferase, family 3</fullName>
    </submittedName>
</protein>
<comment type="caution">
    <text evidence="9">The sequence shown here is derived from an EMBL/GenBank/DDBJ whole genome shotgun (WGS) entry which is preliminary data.</text>
</comment>
<dbReference type="STRING" id="210143.A0A1R3HAQ1"/>
<organism evidence="9 10">
    <name type="scientific">Corchorus capsularis</name>
    <name type="common">Jute</name>
    <dbReference type="NCBI Taxonomy" id="210143"/>
    <lineage>
        <taxon>Eukaryota</taxon>
        <taxon>Viridiplantae</taxon>
        <taxon>Streptophyta</taxon>
        <taxon>Embryophyta</taxon>
        <taxon>Tracheophyta</taxon>
        <taxon>Spermatophyta</taxon>
        <taxon>Magnoliopsida</taxon>
        <taxon>eudicotyledons</taxon>
        <taxon>Gunneridae</taxon>
        <taxon>Pentapetalae</taxon>
        <taxon>rosids</taxon>
        <taxon>malvids</taxon>
        <taxon>Malvales</taxon>
        <taxon>Malvaceae</taxon>
        <taxon>Grewioideae</taxon>
        <taxon>Apeibeae</taxon>
        <taxon>Corchorus</taxon>
    </lineage>
</organism>
<evidence type="ECO:0000256" key="2">
    <source>
        <dbReference type="ARBA" id="ARBA00005536"/>
    </source>
</evidence>
<feature type="region of interest" description="Disordered" evidence="8">
    <location>
        <begin position="663"/>
        <end position="1175"/>
    </location>
</feature>
<dbReference type="FunFam" id="1.20.1260.60:FF:000003">
    <property type="entry name" value="IST1-like protein isoform A"/>
    <property type="match status" value="1"/>
</dbReference>
<feature type="compositionally biased region" description="Polar residues" evidence="8">
    <location>
        <begin position="1011"/>
        <end position="1028"/>
    </location>
</feature>
<feature type="compositionally biased region" description="Polar residues" evidence="8">
    <location>
        <begin position="448"/>
        <end position="483"/>
    </location>
</feature>
<evidence type="ECO:0000256" key="4">
    <source>
        <dbReference type="ARBA" id="ARBA00022679"/>
    </source>
</evidence>
<feature type="compositionally biased region" description="Polar residues" evidence="8">
    <location>
        <begin position="672"/>
        <end position="718"/>
    </location>
</feature>
<keyword evidence="10" id="KW-1185">Reference proteome</keyword>
<feature type="compositionally biased region" description="Polar residues" evidence="8">
    <location>
        <begin position="213"/>
        <end position="229"/>
    </location>
</feature>
<comment type="similarity">
    <text evidence="6">Belongs to the class I-like SAM-binding methyltransferase superfamily. Cation-dependent O-methyltransferase family.</text>
</comment>
<dbReference type="Gene3D" id="1.20.1260.60">
    <property type="entry name" value="Vacuolar protein sorting-associated protein Ist1"/>
    <property type="match status" value="1"/>
</dbReference>
<feature type="region of interest" description="Disordered" evidence="8">
    <location>
        <begin position="202"/>
        <end position="293"/>
    </location>
</feature>
<keyword evidence="4 9" id="KW-0808">Transferase</keyword>
<comment type="cofactor">
    <cofactor evidence="1">
        <name>a divalent metal cation</name>
        <dbReference type="ChEBI" id="CHEBI:60240"/>
    </cofactor>
</comment>
<dbReference type="GO" id="GO:0008171">
    <property type="term" value="F:O-methyltransferase activity"/>
    <property type="evidence" value="ECO:0007669"/>
    <property type="project" value="InterPro"/>
</dbReference>
<feature type="compositionally biased region" description="Acidic residues" evidence="8">
    <location>
        <begin position="884"/>
        <end position="895"/>
    </location>
</feature>
<evidence type="ECO:0000256" key="6">
    <source>
        <dbReference type="ARBA" id="ARBA00023453"/>
    </source>
</evidence>
<dbReference type="InterPro" id="IPR042277">
    <property type="entry name" value="IST1-like"/>
</dbReference>
<evidence type="ECO:0000313" key="10">
    <source>
        <dbReference type="Proteomes" id="UP000188268"/>
    </source>
</evidence>
<feature type="compositionally biased region" description="Basic and acidic residues" evidence="8">
    <location>
        <begin position="902"/>
        <end position="915"/>
    </location>
</feature>
<dbReference type="PROSITE" id="PS51682">
    <property type="entry name" value="SAM_OMT_I"/>
    <property type="match status" value="2"/>
</dbReference>
<feature type="compositionally biased region" description="Basic and acidic residues" evidence="8">
    <location>
        <begin position="783"/>
        <end position="797"/>
    </location>
</feature>
<feature type="compositionally biased region" description="Polar residues" evidence="8">
    <location>
        <begin position="593"/>
        <end position="606"/>
    </location>
</feature>
<dbReference type="Pfam" id="PF01596">
    <property type="entry name" value="Methyltransf_3"/>
    <property type="match status" value="2"/>
</dbReference>
<sequence>MLHRSFKPAKCKTALKLAIPRLKLMKNKREAQVKQLRRELAQLLESGQDQTARIRVEHVVREEKTVAAYNLLEIYCELIVARMPIIESQKNCPIDLKEAIASVVFASARCGEIPELKDVSKHFTAKYGKEFTSAALELRPNCGVGRMLVEKLSASAPDGPTKLKILTAIAEEHNIKWDPESFGAKEAKVYEDLLNLPNTVKEATKIADPPKAQASTSHYEQRTPINQVPTHDKGPPNVQAPKHMEKNDAPASVYGHSSGSPPYAKNFGNSNSSASNKMSSGTYPPNSKPYGTEHQEMEFRNSYSGNESAFSSPRQHWNMEFKDATAAAQAAAESAELASMAARAAAELSSRENITRQNSTESRMSSAHGMRNDEPHQYTASASQNEHLARRPVAQGRNSQNYGDTDRKELHNRAGQAENMYSNIVMSADKSTHGSFKSTAASSIERPSVNNQIGDAYSQRNSSEGRQVEQFSEVTTKRSSGKNGMQFLSEVHGSKNVDNHEVRVREQSSYSSSHSQLNTSTDDHDVVSNLKWQSSDYDERNSSKTRMQFVNELHDIKNSEIADYQEATIRKQSSYSSSHSSSSAFADDHDVVSNLNRQNSGNNSGEESFPFNDKGSHHRSTKETTDSYDNPSAVFDNYGSDNGGCNFDLEEEHKVHEYSMDFLSPGRKSPTHPFTSTNSWRIGQTVDSPEKSISQSHIFSEKQSTPVFDESSTSSAVASQRDDLPAAFDDYGPSSESEEEVEKSKFDRSGDTSIGSDKQNNDFHQSKTSISTPQLAEGIEGTEPFKDFSMEESKELNLRNLTGGIRNKNKLPPYSRVPQSSTIHSEEATNFTSTRTKQSSTPTAVEASVSSGSYNQEPYSRKGSVEVNRKLSTRASRQIQQDSDSSDDDSEEEEIQPYTSTEDQHDKMPSFEENKVSNLRAPIPYFGSGNSDSDQELPKTSPNSRLNTGLSRRTKASPSNSRRSSNLKTTVSSEPKVFSDYGGEKYPSLRSSNANEALPRTRPQKKDSDYWESNQQSRLAAQATTKLVSETKKSSFDGPPDYGREKYSSLRNSNADEASPRTQPQKKDSDHWESNQQSRLAARTTTKLVSETKKSSFDGPPDYGREKYSSLRNSNADEAQPRSQPQKQDSDHWESNQQSRLAARSTNKLVSETKKSSFDGPPVSSQMEQQAPTSVPKVIASEESMENTSDKQLDKPTKGLLQSTDLYEYILETSVYPREAELLKELRAATANHPECIISTAPDAGQLMGMLLKLVNAKKTIEIGVYTGYSLLLTALSIPSDGQIIAIDINSETYEIGLPIIRKAGVENKINFIESQALPVLDKLLKDKENEGSFDFAFVDADKNNYWNYHERLLKLVKVGGVIIYDNTLWIGTVARPEEEVSEDKREWRRLRAMDNEKKESTSFSKGLLQNEELYRYILETSVYPHESEYLKELRDITATHPWSIMATAPDAGQLIAMLLNLINAKKTIEVGVFTGYSLLLTALTIPEDGKILAIDLNREAYEIGLPVIRRAGVENKIDFRESAALPVLDQLLEDPGNENAFDFAFIDADKINYWNYHERLMKLVKVGGIVAYDNTLWGGTVAIPEECTPEGVREGRQRTLDFNKLLAADSHVQILLAPLGDGITICRRLH</sequence>
<proteinExistence type="inferred from homology"/>
<keyword evidence="3 9" id="KW-0489">Methyltransferase</keyword>
<feature type="compositionally biased region" description="Polar residues" evidence="8">
    <location>
        <begin position="1163"/>
        <end position="1173"/>
    </location>
</feature>
<dbReference type="Proteomes" id="UP000188268">
    <property type="component" value="Unassembled WGS sequence"/>
</dbReference>
<feature type="compositionally biased region" description="Polar residues" evidence="8">
    <location>
        <begin position="1110"/>
        <end position="1127"/>
    </location>
</feature>
<dbReference type="InterPro" id="IPR050362">
    <property type="entry name" value="Cation-dep_OMT"/>
</dbReference>
<feature type="compositionally biased region" description="Polar residues" evidence="8">
    <location>
        <begin position="1049"/>
        <end position="1063"/>
    </location>
</feature>
<dbReference type="InterPro" id="IPR029063">
    <property type="entry name" value="SAM-dependent_MTases_sf"/>
</dbReference>
<dbReference type="GO" id="GO:0008757">
    <property type="term" value="F:S-adenosylmethionine-dependent methyltransferase activity"/>
    <property type="evidence" value="ECO:0007669"/>
    <property type="project" value="TreeGrafter"/>
</dbReference>
<feature type="compositionally biased region" description="Basic and acidic residues" evidence="8">
    <location>
        <begin position="492"/>
        <end position="506"/>
    </location>
</feature>
<feature type="region of interest" description="Disordered" evidence="8">
    <location>
        <begin position="572"/>
        <end position="636"/>
    </location>
</feature>
<keyword evidence="7" id="KW-0175">Coiled coil</keyword>
<feature type="compositionally biased region" description="Polar residues" evidence="8">
    <location>
        <begin position="817"/>
        <end position="858"/>
    </location>
</feature>
<accession>A0A1R3HAQ1</accession>
<evidence type="ECO:0000256" key="3">
    <source>
        <dbReference type="ARBA" id="ARBA00022603"/>
    </source>
</evidence>
<evidence type="ECO:0000256" key="8">
    <source>
        <dbReference type="SAM" id="MobiDB-lite"/>
    </source>
</evidence>
<dbReference type="Gene3D" id="3.40.50.150">
    <property type="entry name" value="Vaccinia Virus protein VP39"/>
    <property type="match status" value="2"/>
</dbReference>
<name>A0A1R3HAQ1_COCAP</name>
<evidence type="ECO:0000256" key="1">
    <source>
        <dbReference type="ARBA" id="ARBA00001968"/>
    </source>
</evidence>
<dbReference type="GO" id="GO:0015031">
    <property type="term" value="P:protein transport"/>
    <property type="evidence" value="ECO:0007669"/>
    <property type="project" value="InterPro"/>
</dbReference>
<dbReference type="InterPro" id="IPR002935">
    <property type="entry name" value="SAM_O-MeTrfase"/>
</dbReference>
<dbReference type="PANTHER" id="PTHR10509:SF82">
    <property type="entry name" value="CAFFEOYL-COA O-METHYLTRANSFERASE-LIKE"/>
    <property type="match status" value="1"/>
</dbReference>
<keyword evidence="5" id="KW-0949">S-adenosyl-L-methionine</keyword>
<feature type="compositionally biased region" description="Polar residues" evidence="8">
    <location>
        <begin position="1135"/>
        <end position="1150"/>
    </location>
</feature>
<feature type="compositionally biased region" description="Polar residues" evidence="8">
    <location>
        <begin position="928"/>
        <end position="973"/>
    </location>
</feature>
<dbReference type="Gramene" id="OMO67343">
    <property type="protein sequence ID" value="OMO67343"/>
    <property type="gene ID" value="CCACVL1_20596"/>
</dbReference>
<reference evidence="9 10" key="1">
    <citation type="submission" date="2013-09" db="EMBL/GenBank/DDBJ databases">
        <title>Corchorus capsularis genome sequencing.</title>
        <authorList>
            <person name="Alam M."/>
            <person name="Haque M.S."/>
            <person name="Islam M.S."/>
            <person name="Emdad E.M."/>
            <person name="Islam M.M."/>
            <person name="Ahmed B."/>
            <person name="Halim A."/>
            <person name="Hossen Q.M.M."/>
            <person name="Hossain M.Z."/>
            <person name="Ahmed R."/>
            <person name="Khan M.M."/>
            <person name="Islam R."/>
            <person name="Rashid M.M."/>
            <person name="Khan S.A."/>
            <person name="Rahman M.S."/>
            <person name="Alam M."/>
        </authorList>
    </citation>
    <scope>NUCLEOTIDE SEQUENCE [LARGE SCALE GENOMIC DNA]</scope>
    <source>
        <strain evidence="10">cv. CVL-1</strain>
        <tissue evidence="9">Whole seedling</tissue>
    </source>
</reference>
<feature type="compositionally biased region" description="Polar residues" evidence="8">
    <location>
        <begin position="355"/>
        <end position="365"/>
    </location>
</feature>
<feature type="compositionally biased region" description="Low complexity" evidence="8">
    <location>
        <begin position="269"/>
        <end position="280"/>
    </location>
</feature>
<dbReference type="Pfam" id="PF03398">
    <property type="entry name" value="Ist1"/>
    <property type="match status" value="1"/>
</dbReference>
<gene>
    <name evidence="9" type="ORF">CCACVL1_20596</name>
</gene>